<dbReference type="InterPro" id="IPR001539">
    <property type="entry name" value="Peptidase_U32"/>
</dbReference>
<dbReference type="EMBL" id="CP096649">
    <property type="protein sequence ID" value="UQK59757.1"/>
    <property type="molecule type" value="Genomic_DNA"/>
</dbReference>
<dbReference type="InterPro" id="IPR032525">
    <property type="entry name" value="Peptidase_U32_C"/>
</dbReference>
<accession>A0A9E7DKB0</accession>
<keyword evidence="1" id="KW-0645">Protease</keyword>
<dbReference type="Proteomes" id="UP000831151">
    <property type="component" value="Chromosome"/>
</dbReference>
<dbReference type="InterPro" id="IPR051454">
    <property type="entry name" value="RNA/ubiquinone_mod_enzymes"/>
</dbReference>
<sequence>MKKVELLAPAGDLEKFKTAIQYGADAVYLAGDKLGLRTASKNFSLDDIKEATKIAHDLDKKIYLTLNVISHNKDLEGVDEYIQSLDEAGVDAFIVSDPGIFQKVKTLAPSKEIHISTQANITNTATVEFWKSLGADRVILARELSLEEIKEIKDEVRDSIMIEAFVHGAMCMSYSGRCLLSNFMTGRSANMGDCAHPCRYKYYLMEETRPGEYYPITEDEKGSYIMNSKDLCMINYIPELIEAGVDSFKIEGRVKSEYYVATVINQYRRAIDDYYEDIEKYKYNRDNNIYLEEIMKVSHRDFTTAFFFGDVKEASLTYDNSSYIRLYDFIARVLDYDEDKKLMKVQERNKFSIGDEVEIFGPKFYDKFTINKIYDENMNEVDNINTPMKEAYIPYDKKVEYNYMIRRKANE</sequence>
<dbReference type="SUPFAM" id="SSF51366">
    <property type="entry name" value="Ribulose-phoshate binding barrel"/>
    <property type="match status" value="1"/>
</dbReference>
<dbReference type="Pfam" id="PF16325">
    <property type="entry name" value="Peptidase_U32_C"/>
    <property type="match status" value="1"/>
</dbReference>
<proteinExistence type="inferred from homology"/>
<protein>
    <submittedName>
        <fullName evidence="5">U32 family peptidase</fullName>
    </submittedName>
</protein>
<dbReference type="GO" id="GO:0008233">
    <property type="term" value="F:peptidase activity"/>
    <property type="evidence" value="ECO:0007669"/>
    <property type="project" value="UniProtKB-KW"/>
</dbReference>
<dbReference type="KEGG" id="fms:M1R53_03695"/>
<dbReference type="RefSeq" id="WP_249243113.1">
    <property type="nucleotide sequence ID" value="NZ_CP096649.1"/>
</dbReference>
<evidence type="ECO:0000256" key="3">
    <source>
        <dbReference type="ARBA" id="ARBA00038374"/>
    </source>
</evidence>
<organism evidence="5 6">
    <name type="scientific">Fenollaria massiliensis</name>
    <dbReference type="NCBI Taxonomy" id="938288"/>
    <lineage>
        <taxon>Bacteria</taxon>
        <taxon>Bacillati</taxon>
        <taxon>Bacillota</taxon>
        <taxon>Clostridia</taxon>
        <taxon>Eubacteriales</taxon>
        <taxon>Fenollaria</taxon>
    </lineage>
</organism>
<evidence type="ECO:0000256" key="1">
    <source>
        <dbReference type="ARBA" id="ARBA00022670"/>
    </source>
</evidence>
<dbReference type="Pfam" id="PF01136">
    <property type="entry name" value="Peptidase_U32"/>
    <property type="match status" value="1"/>
</dbReference>
<evidence type="ECO:0000259" key="4">
    <source>
        <dbReference type="Pfam" id="PF16325"/>
    </source>
</evidence>
<dbReference type="InterPro" id="IPR011060">
    <property type="entry name" value="RibuloseP-bd_barrel"/>
</dbReference>
<evidence type="ECO:0000256" key="2">
    <source>
        <dbReference type="ARBA" id="ARBA00022801"/>
    </source>
</evidence>
<dbReference type="Gene3D" id="2.40.30.10">
    <property type="entry name" value="Translation factors"/>
    <property type="match status" value="1"/>
</dbReference>
<dbReference type="AlphaFoldDB" id="A0A9E7DKB0"/>
<keyword evidence="2" id="KW-0378">Hydrolase</keyword>
<keyword evidence="6" id="KW-1185">Reference proteome</keyword>
<evidence type="ECO:0000313" key="5">
    <source>
        <dbReference type="EMBL" id="UQK59757.1"/>
    </source>
</evidence>
<dbReference type="PANTHER" id="PTHR30217:SF6">
    <property type="entry name" value="TRNA HYDROXYLATION PROTEIN P"/>
    <property type="match status" value="1"/>
</dbReference>
<name>A0A9E7DKB0_9FIRM</name>
<dbReference type="PANTHER" id="PTHR30217">
    <property type="entry name" value="PEPTIDASE U32 FAMILY"/>
    <property type="match status" value="1"/>
</dbReference>
<dbReference type="GO" id="GO:0006508">
    <property type="term" value="P:proteolysis"/>
    <property type="evidence" value="ECO:0007669"/>
    <property type="project" value="UniProtKB-KW"/>
</dbReference>
<dbReference type="PROSITE" id="PS01276">
    <property type="entry name" value="PEPTIDASE_U32"/>
    <property type="match status" value="1"/>
</dbReference>
<gene>
    <name evidence="5" type="ORF">M1R53_03695</name>
</gene>
<comment type="similarity">
    <text evidence="3">Belongs to the peptidase U32 family.</text>
</comment>
<evidence type="ECO:0000313" key="6">
    <source>
        <dbReference type="Proteomes" id="UP000831151"/>
    </source>
</evidence>
<reference evidence="5" key="1">
    <citation type="submission" date="2022-04" db="EMBL/GenBank/DDBJ databases">
        <title>Complete genome sequences of Ezakiella coagulans and Fenollaria massiliensis.</title>
        <authorList>
            <person name="France M.T."/>
            <person name="Clifford J."/>
            <person name="Narina S."/>
            <person name="Rutt L."/>
            <person name="Ravel J."/>
        </authorList>
    </citation>
    <scope>NUCLEOTIDE SEQUENCE</scope>
    <source>
        <strain evidence="5">C0061C2</strain>
    </source>
</reference>
<feature type="domain" description="Peptidase family U32 C-terminal" evidence="4">
    <location>
        <begin position="327"/>
        <end position="406"/>
    </location>
</feature>